<dbReference type="InterPro" id="IPR034646">
    <property type="entry name" value="ADCK3_dom"/>
</dbReference>
<evidence type="ECO:0000256" key="3">
    <source>
        <dbReference type="ARBA" id="ARBA00022741"/>
    </source>
</evidence>
<dbReference type="EC" id="2.7.-.-" evidence="6"/>
<dbReference type="CDD" id="cd13970">
    <property type="entry name" value="ABC1_ADCK3"/>
    <property type="match status" value="1"/>
</dbReference>
<dbReference type="PANTHER" id="PTHR43851:SF3">
    <property type="entry name" value="COENZYME Q8"/>
    <property type="match status" value="1"/>
</dbReference>
<dbReference type="PANTHER" id="PTHR43851">
    <property type="match status" value="1"/>
</dbReference>
<dbReference type="Pfam" id="PF03109">
    <property type="entry name" value="ABC1"/>
    <property type="match status" value="1"/>
</dbReference>
<keyword evidence="4" id="KW-0067">ATP-binding</keyword>
<dbReference type="InterPro" id="IPR004147">
    <property type="entry name" value="ABC1_dom"/>
</dbReference>
<evidence type="ECO:0000256" key="2">
    <source>
        <dbReference type="ARBA" id="ARBA00022679"/>
    </source>
</evidence>
<comment type="similarity">
    <text evidence="1">Belongs to the protein kinase superfamily. ADCK protein kinase family.</text>
</comment>
<keyword evidence="6" id="KW-0418">Kinase</keyword>
<proteinExistence type="inferred from homology"/>
<keyword evidence="3" id="KW-0547">Nucleotide-binding</keyword>
<feature type="domain" description="ABC1 atypical kinase-like" evidence="5">
    <location>
        <begin position="98"/>
        <end position="324"/>
    </location>
</feature>
<gene>
    <name evidence="6" type="ORF">AB0I48_21915</name>
</gene>
<reference evidence="6 7" key="1">
    <citation type="submission" date="2024-06" db="EMBL/GenBank/DDBJ databases">
        <title>The Natural Products Discovery Center: Release of the First 8490 Sequenced Strains for Exploring Actinobacteria Biosynthetic Diversity.</title>
        <authorList>
            <person name="Kalkreuter E."/>
            <person name="Kautsar S.A."/>
            <person name="Yang D."/>
            <person name="Bader C.D."/>
            <person name="Teijaro C.N."/>
            <person name="Fluegel L."/>
            <person name="Davis C.M."/>
            <person name="Simpson J.R."/>
            <person name="Lauterbach L."/>
            <person name="Steele A.D."/>
            <person name="Gui C."/>
            <person name="Meng S."/>
            <person name="Li G."/>
            <person name="Viehrig K."/>
            <person name="Ye F."/>
            <person name="Su P."/>
            <person name="Kiefer A.F."/>
            <person name="Nichols A."/>
            <person name="Cepeda A.J."/>
            <person name="Yan W."/>
            <person name="Fan B."/>
            <person name="Jiang Y."/>
            <person name="Adhikari A."/>
            <person name="Zheng C.-J."/>
            <person name="Schuster L."/>
            <person name="Cowan T.M."/>
            <person name="Smanski M.J."/>
            <person name="Chevrette M.G."/>
            <person name="De Carvalho L.P.S."/>
            <person name="Shen B."/>
        </authorList>
    </citation>
    <scope>NUCLEOTIDE SEQUENCE [LARGE SCALE GENOMIC DNA]</scope>
    <source>
        <strain evidence="6 7">NPDC050403</strain>
    </source>
</reference>
<keyword evidence="7" id="KW-1185">Reference proteome</keyword>
<evidence type="ECO:0000256" key="4">
    <source>
        <dbReference type="ARBA" id="ARBA00022840"/>
    </source>
</evidence>
<evidence type="ECO:0000256" key="1">
    <source>
        <dbReference type="ARBA" id="ARBA00009670"/>
    </source>
</evidence>
<dbReference type="InterPro" id="IPR011009">
    <property type="entry name" value="Kinase-like_dom_sf"/>
</dbReference>
<comment type="caution">
    <text evidence="6">The sequence shown here is derived from an EMBL/GenBank/DDBJ whole genome shotgun (WGS) entry which is preliminary data.</text>
</comment>
<dbReference type="RefSeq" id="WP_357786016.1">
    <property type="nucleotide sequence ID" value="NZ_JBFAKC010000010.1"/>
</dbReference>
<dbReference type="GO" id="GO:0016301">
    <property type="term" value="F:kinase activity"/>
    <property type="evidence" value="ECO:0007669"/>
    <property type="project" value="UniProtKB-KW"/>
</dbReference>
<accession>A0ABV3FXS2</accession>
<dbReference type="InterPro" id="IPR051409">
    <property type="entry name" value="Atypical_kinase_ADCK"/>
</dbReference>
<sequence>MADGIPTGRVRRGGRLGLLAAGEVVRGVGIRLSTITATEEARQILAERSTLRTAQQLVTVLGGMKGAAMKFGQILSVLDLDLVPESHRELFRTKLAELRDRAPAAPFATMRAVMEEELGPLARVFADVDETPIAAASVGQVYRARLRDGRAVAVKVQYPGIDDAIAADLRNLELLSNLWRSMLPSAADDAVLAEIARNLDRELDYPAEALTQHRIATRYRDHPFITIPDSVAPYCTRRVLVTEFVDGHPFGHMRDLPSAERDRIGELIYRFYLTSLFVDHEFCGDPHPGNILLAADGRLAFVDFGLYNHMDPAHVEFERACLRAAAEGRGDDLYRAWVGRGIIDPNSEVDASECLDYVRAAAGWHLVDEHLTVTPELATTAVILAVDPRAALFQRMRQQSLPPEHVFSRRADLFTFATIGQLGAGNNWHRIAREWLYDETPVTEVGRAIAAWRDRQPIRVPDGHQ</sequence>
<protein>
    <submittedName>
        <fullName evidence="6">AarF/ABC1/UbiB kinase family protein</fullName>
        <ecNumber evidence="6">2.7.-.-</ecNumber>
    </submittedName>
</protein>
<dbReference type="SUPFAM" id="SSF56112">
    <property type="entry name" value="Protein kinase-like (PK-like)"/>
    <property type="match status" value="1"/>
</dbReference>
<dbReference type="EMBL" id="JBFAKC010000010">
    <property type="protein sequence ID" value="MEV0710229.1"/>
    <property type="molecule type" value="Genomic_DNA"/>
</dbReference>
<dbReference type="Proteomes" id="UP001551695">
    <property type="component" value="Unassembled WGS sequence"/>
</dbReference>
<evidence type="ECO:0000313" key="6">
    <source>
        <dbReference type="EMBL" id="MEV0710229.1"/>
    </source>
</evidence>
<evidence type="ECO:0000313" key="7">
    <source>
        <dbReference type="Proteomes" id="UP001551695"/>
    </source>
</evidence>
<name>A0ABV3FXS2_9NOCA</name>
<organism evidence="6 7">
    <name type="scientific">Nocardia aurea</name>
    <dbReference type="NCBI Taxonomy" id="2144174"/>
    <lineage>
        <taxon>Bacteria</taxon>
        <taxon>Bacillati</taxon>
        <taxon>Actinomycetota</taxon>
        <taxon>Actinomycetes</taxon>
        <taxon>Mycobacteriales</taxon>
        <taxon>Nocardiaceae</taxon>
        <taxon>Nocardia</taxon>
    </lineage>
</organism>
<evidence type="ECO:0000259" key="5">
    <source>
        <dbReference type="Pfam" id="PF03109"/>
    </source>
</evidence>
<keyword evidence="2 6" id="KW-0808">Transferase</keyword>